<dbReference type="InterPro" id="IPR052336">
    <property type="entry name" value="MlaD_Phospholipid_Transporter"/>
</dbReference>
<keyword evidence="2" id="KW-1133">Transmembrane helix</keyword>
<keyword evidence="5" id="KW-1185">Reference proteome</keyword>
<accession>A0ABU4VP84</accession>
<dbReference type="Pfam" id="PF02470">
    <property type="entry name" value="MlaD"/>
    <property type="match status" value="1"/>
</dbReference>
<feature type="region of interest" description="Disordered" evidence="1">
    <location>
        <begin position="434"/>
        <end position="458"/>
    </location>
</feature>
<evidence type="ECO:0000256" key="2">
    <source>
        <dbReference type="SAM" id="Phobius"/>
    </source>
</evidence>
<dbReference type="PANTHER" id="PTHR33371">
    <property type="entry name" value="INTERMEMBRANE PHOSPHOLIPID TRANSPORT SYSTEM BINDING PROTEIN MLAD-RELATED"/>
    <property type="match status" value="1"/>
</dbReference>
<protein>
    <submittedName>
        <fullName evidence="4">MlaD family protein</fullName>
    </submittedName>
</protein>
<evidence type="ECO:0000313" key="4">
    <source>
        <dbReference type="EMBL" id="MDX8153657.1"/>
    </source>
</evidence>
<organism evidence="4 5">
    <name type="scientific">Patulibacter brassicae</name>
    <dbReference type="NCBI Taxonomy" id="1705717"/>
    <lineage>
        <taxon>Bacteria</taxon>
        <taxon>Bacillati</taxon>
        <taxon>Actinomycetota</taxon>
        <taxon>Thermoleophilia</taxon>
        <taxon>Solirubrobacterales</taxon>
        <taxon>Patulibacteraceae</taxon>
        <taxon>Patulibacter</taxon>
    </lineage>
</organism>
<keyword evidence="2" id="KW-0812">Transmembrane</keyword>
<keyword evidence="2" id="KW-0472">Membrane</keyword>
<name>A0ABU4VP84_9ACTN</name>
<dbReference type="EMBL" id="JAXAVX010000017">
    <property type="protein sequence ID" value="MDX8153657.1"/>
    <property type="molecule type" value="Genomic_DNA"/>
</dbReference>
<dbReference type="PANTHER" id="PTHR33371:SF4">
    <property type="entry name" value="INTERMEMBRANE PHOSPHOLIPID TRANSPORT SYSTEM BINDING PROTEIN MLAD"/>
    <property type="match status" value="1"/>
</dbReference>
<evidence type="ECO:0000313" key="5">
    <source>
        <dbReference type="Proteomes" id="UP001277761"/>
    </source>
</evidence>
<sequence length="458" mass="48939">MNRRRSSIAANPVLLGAAAILIGVVAVVLSYNANKGLPFITTYDLEMNVKNAKKLTTGVDVRIGGKRVGQVNGIEAVKARDGHVFARLALKLDQNIAELPVDTTARIRPRSAIGAKFVELTPGRSPQKLAAGGTIREARTSASVDFDEVTALFDRGVRDSVRDATAQLSYGFAGRGDDLNATLQALPDTLRRADPVFSNLADPRTGLSGFIRGLDSTLQAVRPVTPQVGTLITDANRTLSAVATVGPQLAQTIADAPGTLVETHASSLALRPVLRDAAALARGLRPGAQDIPRTVRALNDAIDVGVPVLRRAPVLGTQLRTTFGSLDRLVRNQSLPDTLNLLKPTSEALLPTLRTFVPTQTRCNYAGLFARNVPSVISEGDKYGNWFHVMLDVALPQFLRAGSPSPDSNFNVYNTAEQGHCEVGNEPFPAVRRIGRPTVDAPTNPRTPRPASEPEGPR</sequence>
<gene>
    <name evidence="4" type="ORF">SK069_18820</name>
</gene>
<proteinExistence type="predicted"/>
<evidence type="ECO:0000259" key="3">
    <source>
        <dbReference type="Pfam" id="PF02470"/>
    </source>
</evidence>
<comment type="caution">
    <text evidence="4">The sequence shown here is derived from an EMBL/GenBank/DDBJ whole genome shotgun (WGS) entry which is preliminary data.</text>
</comment>
<evidence type="ECO:0000256" key="1">
    <source>
        <dbReference type="SAM" id="MobiDB-lite"/>
    </source>
</evidence>
<dbReference type="InterPro" id="IPR003399">
    <property type="entry name" value="Mce/MlaD"/>
</dbReference>
<dbReference type="Proteomes" id="UP001277761">
    <property type="component" value="Unassembled WGS sequence"/>
</dbReference>
<feature type="transmembrane region" description="Helical" evidence="2">
    <location>
        <begin position="12"/>
        <end position="31"/>
    </location>
</feature>
<dbReference type="RefSeq" id="WP_319955807.1">
    <property type="nucleotide sequence ID" value="NZ_JAXAVX010000017.1"/>
</dbReference>
<feature type="domain" description="Mce/MlaD" evidence="3">
    <location>
        <begin position="42"/>
        <end position="123"/>
    </location>
</feature>
<reference evidence="4 5" key="1">
    <citation type="submission" date="2023-11" db="EMBL/GenBank/DDBJ databases">
        <authorList>
            <person name="Xu M."/>
            <person name="Jiang T."/>
        </authorList>
    </citation>
    <scope>NUCLEOTIDE SEQUENCE [LARGE SCALE GENOMIC DNA]</scope>
    <source>
        <strain evidence="4 5">SD</strain>
    </source>
</reference>